<dbReference type="RefSeq" id="WP_214055655.1">
    <property type="nucleotide sequence ID" value="NZ_BAAAHS010000179.1"/>
</dbReference>
<proteinExistence type="inferred from homology"/>
<dbReference type="PANTHER" id="PTHR46494:SF1">
    <property type="entry name" value="CORA FAMILY METAL ION TRANSPORTER (EUROFUNG)"/>
    <property type="match status" value="1"/>
</dbReference>
<reference evidence="9 10" key="1">
    <citation type="submission" date="2021-05" db="EMBL/GenBank/DDBJ databases">
        <title>Complete genome of Nocardioides aquaticus KCTC 9944T isolated from meromictic and hypersaline Ekho Lake, Antarctica.</title>
        <authorList>
            <person name="Hwang K."/>
            <person name="Kim K.M."/>
            <person name="Choe H."/>
        </authorList>
    </citation>
    <scope>NUCLEOTIDE SEQUENCE [LARGE SCALE GENOMIC DNA]</scope>
    <source>
        <strain evidence="9 10">KCTC 9944</strain>
    </source>
</reference>
<keyword evidence="8" id="KW-0460">Magnesium</keyword>
<dbReference type="Proteomes" id="UP000679307">
    <property type="component" value="Chromosome"/>
</dbReference>
<dbReference type="Gene3D" id="3.30.460.20">
    <property type="entry name" value="CorA soluble domain-like"/>
    <property type="match status" value="1"/>
</dbReference>
<evidence type="ECO:0000256" key="4">
    <source>
        <dbReference type="ARBA" id="ARBA00022475"/>
    </source>
</evidence>
<comment type="subcellular location">
    <subcellularLocation>
        <location evidence="1">Cell membrane</location>
        <topology evidence="1">Multi-pass membrane protein</topology>
    </subcellularLocation>
    <subcellularLocation>
        <location evidence="8">Membrane</location>
        <topology evidence="8">Multi-pass membrane protein</topology>
    </subcellularLocation>
</comment>
<evidence type="ECO:0000256" key="1">
    <source>
        <dbReference type="ARBA" id="ARBA00004651"/>
    </source>
</evidence>
<dbReference type="InterPro" id="IPR004488">
    <property type="entry name" value="Mg/Co-transport_prot_CorA"/>
</dbReference>
<keyword evidence="5 8" id="KW-0812">Transmembrane</keyword>
<comment type="similarity">
    <text evidence="2 8">Belongs to the CorA metal ion transporter (MIT) (TC 1.A.35) family.</text>
</comment>
<feature type="transmembrane region" description="Helical" evidence="8">
    <location>
        <begin position="300"/>
        <end position="320"/>
    </location>
</feature>
<evidence type="ECO:0000256" key="6">
    <source>
        <dbReference type="ARBA" id="ARBA00022989"/>
    </source>
</evidence>
<evidence type="ECO:0000256" key="7">
    <source>
        <dbReference type="ARBA" id="ARBA00023136"/>
    </source>
</evidence>
<keyword evidence="4 8" id="KW-1003">Cell membrane</keyword>
<gene>
    <name evidence="8 9" type="primary">corA</name>
    <name evidence="9" type="ORF">ENKNEFLB_02424</name>
</gene>
<dbReference type="Gene3D" id="1.20.58.340">
    <property type="entry name" value="Magnesium transport protein CorA, transmembrane region"/>
    <property type="match status" value="2"/>
</dbReference>
<organism evidence="9 10">
    <name type="scientific">Nocardioides aquaticus</name>
    <dbReference type="NCBI Taxonomy" id="160826"/>
    <lineage>
        <taxon>Bacteria</taxon>
        <taxon>Bacillati</taxon>
        <taxon>Actinomycetota</taxon>
        <taxon>Actinomycetes</taxon>
        <taxon>Propionibacteriales</taxon>
        <taxon>Nocardioidaceae</taxon>
        <taxon>Nocardioides</taxon>
    </lineage>
</organism>
<dbReference type="NCBIfam" id="TIGR00383">
    <property type="entry name" value="corA"/>
    <property type="match status" value="1"/>
</dbReference>
<feature type="transmembrane region" description="Helical" evidence="8">
    <location>
        <begin position="269"/>
        <end position="288"/>
    </location>
</feature>
<evidence type="ECO:0000256" key="5">
    <source>
        <dbReference type="ARBA" id="ARBA00022692"/>
    </source>
</evidence>
<evidence type="ECO:0000313" key="10">
    <source>
        <dbReference type="Proteomes" id="UP000679307"/>
    </source>
</evidence>
<keyword evidence="6 8" id="KW-1133">Transmembrane helix</keyword>
<dbReference type="PANTHER" id="PTHR46494">
    <property type="entry name" value="CORA FAMILY METAL ION TRANSPORTER (EUROFUNG)"/>
    <property type="match status" value="1"/>
</dbReference>
<evidence type="ECO:0000256" key="3">
    <source>
        <dbReference type="ARBA" id="ARBA00022448"/>
    </source>
</evidence>
<keyword evidence="10" id="KW-1185">Reference proteome</keyword>
<dbReference type="EMBL" id="CP075371">
    <property type="protein sequence ID" value="QVT80034.1"/>
    <property type="molecule type" value="Genomic_DNA"/>
</dbReference>
<sequence length="326" mass="36082">MIVDSAVYRDGCRQELDVEPHDYAALRSEVEGAHDFVWIGLHEPTAEELSHVAGAFDLHPLAVEDAVKAHQRPKLERYGDGLFLVLKTLWYVDADDAVETGEISLFVGAHFVVTVRHGDGSGLQSARTYLEGEEQVLTHGPSAVVYAVCDQVVDDYVAVVDALQVDVDEVESSVFSPARTDDSNRIYVLKREISEVRRAVLPLREPMRRFSVGEVPGIRQEASPFFRDVSDHLAQAADAVDGLDSLLSTAFDASLARISVQQNDDMRKISAGAALVVVPTLIAGIYGMNFDHMPELHWTYGYAYALALMFGIAGVLWWFFKRSGWL</sequence>
<accession>A0ABX8EHP3</accession>
<dbReference type="InterPro" id="IPR002523">
    <property type="entry name" value="MgTranspt_CorA/ZnTranspt_ZntB"/>
</dbReference>
<dbReference type="InterPro" id="IPR045863">
    <property type="entry name" value="CorA_TM1_TM2"/>
</dbReference>
<evidence type="ECO:0000256" key="2">
    <source>
        <dbReference type="ARBA" id="ARBA00009765"/>
    </source>
</evidence>
<keyword evidence="3 8" id="KW-0813">Transport</keyword>
<keyword evidence="7 8" id="KW-0472">Membrane</keyword>
<comment type="function">
    <text evidence="8">Mediates influx of magnesium ions.</text>
</comment>
<protein>
    <recommendedName>
        <fullName evidence="8">Magnesium transport protein CorA</fullName>
    </recommendedName>
</protein>
<evidence type="ECO:0000256" key="8">
    <source>
        <dbReference type="RuleBase" id="RU362010"/>
    </source>
</evidence>
<dbReference type="InterPro" id="IPR045861">
    <property type="entry name" value="CorA_cytoplasmic_dom"/>
</dbReference>
<name>A0ABX8EHP3_9ACTN</name>
<dbReference type="SUPFAM" id="SSF143865">
    <property type="entry name" value="CorA soluble domain-like"/>
    <property type="match status" value="1"/>
</dbReference>
<dbReference type="Pfam" id="PF01544">
    <property type="entry name" value="CorA"/>
    <property type="match status" value="1"/>
</dbReference>
<keyword evidence="8" id="KW-0406">Ion transport</keyword>
<dbReference type="CDD" id="cd12830">
    <property type="entry name" value="MtCorA-like"/>
    <property type="match status" value="1"/>
</dbReference>
<dbReference type="SUPFAM" id="SSF144083">
    <property type="entry name" value="Magnesium transport protein CorA, transmembrane region"/>
    <property type="match status" value="1"/>
</dbReference>
<evidence type="ECO:0000313" key="9">
    <source>
        <dbReference type="EMBL" id="QVT80034.1"/>
    </source>
</evidence>